<keyword evidence="3" id="KW-0732">Signal</keyword>
<organism evidence="4 5">
    <name type="scientific">Dreissena polymorpha</name>
    <name type="common">Zebra mussel</name>
    <name type="synonym">Mytilus polymorpha</name>
    <dbReference type="NCBI Taxonomy" id="45954"/>
    <lineage>
        <taxon>Eukaryota</taxon>
        <taxon>Metazoa</taxon>
        <taxon>Spiralia</taxon>
        <taxon>Lophotrochozoa</taxon>
        <taxon>Mollusca</taxon>
        <taxon>Bivalvia</taxon>
        <taxon>Autobranchia</taxon>
        <taxon>Heteroconchia</taxon>
        <taxon>Euheterodonta</taxon>
        <taxon>Imparidentia</taxon>
        <taxon>Neoheterodontei</taxon>
        <taxon>Myida</taxon>
        <taxon>Dreissenoidea</taxon>
        <taxon>Dreissenidae</taxon>
        <taxon>Dreissena</taxon>
    </lineage>
</organism>
<reference evidence="4" key="1">
    <citation type="journal article" date="2019" name="bioRxiv">
        <title>The Genome of the Zebra Mussel, Dreissena polymorpha: A Resource for Invasive Species Research.</title>
        <authorList>
            <person name="McCartney M.A."/>
            <person name="Auch B."/>
            <person name="Kono T."/>
            <person name="Mallez S."/>
            <person name="Zhang Y."/>
            <person name="Obille A."/>
            <person name="Becker A."/>
            <person name="Abrahante J.E."/>
            <person name="Garbe J."/>
            <person name="Badalamenti J.P."/>
            <person name="Herman A."/>
            <person name="Mangelson H."/>
            <person name="Liachko I."/>
            <person name="Sullivan S."/>
            <person name="Sone E.D."/>
            <person name="Koren S."/>
            <person name="Silverstein K.A.T."/>
            <person name="Beckman K.B."/>
            <person name="Gohl D.M."/>
        </authorList>
    </citation>
    <scope>NUCLEOTIDE SEQUENCE</scope>
    <source>
        <strain evidence="4">Duluth1</strain>
        <tissue evidence="4">Whole animal</tissue>
    </source>
</reference>
<sequence>MALLITAGICIGLIHSASTQGSYYGYSDSYYRGHYEEAEEAIMVGAIGLSFSILCLICIFVGLICVCAKKCCRQTVQPAPGLAFVNAVPSYMPYGQSYFHGQPVMHNQPAMHGQPLMHGQPVMHGQPDMHGQPQQTFNPSAPSIAS</sequence>
<keyword evidence="2" id="KW-0472">Membrane</keyword>
<evidence type="ECO:0000313" key="4">
    <source>
        <dbReference type="EMBL" id="KAH3721934.1"/>
    </source>
</evidence>
<dbReference type="Proteomes" id="UP000828390">
    <property type="component" value="Unassembled WGS sequence"/>
</dbReference>
<evidence type="ECO:0000256" key="1">
    <source>
        <dbReference type="SAM" id="MobiDB-lite"/>
    </source>
</evidence>
<evidence type="ECO:0000256" key="2">
    <source>
        <dbReference type="SAM" id="Phobius"/>
    </source>
</evidence>
<comment type="caution">
    <text evidence="4">The sequence shown here is derived from an EMBL/GenBank/DDBJ whole genome shotgun (WGS) entry which is preliminary data.</text>
</comment>
<proteinExistence type="predicted"/>
<accession>A0A9D4CEN2</accession>
<evidence type="ECO:0000256" key="3">
    <source>
        <dbReference type="SAM" id="SignalP"/>
    </source>
</evidence>
<feature type="transmembrane region" description="Helical" evidence="2">
    <location>
        <begin position="43"/>
        <end position="68"/>
    </location>
</feature>
<feature type="compositionally biased region" description="Polar residues" evidence="1">
    <location>
        <begin position="132"/>
        <end position="146"/>
    </location>
</feature>
<keyword evidence="2" id="KW-1133">Transmembrane helix</keyword>
<feature type="region of interest" description="Disordered" evidence="1">
    <location>
        <begin position="121"/>
        <end position="146"/>
    </location>
</feature>
<dbReference type="AlphaFoldDB" id="A0A9D4CEN2"/>
<reference evidence="4" key="2">
    <citation type="submission" date="2020-11" db="EMBL/GenBank/DDBJ databases">
        <authorList>
            <person name="McCartney M.A."/>
            <person name="Auch B."/>
            <person name="Kono T."/>
            <person name="Mallez S."/>
            <person name="Becker A."/>
            <person name="Gohl D.M."/>
            <person name="Silverstein K.A.T."/>
            <person name="Koren S."/>
            <person name="Bechman K.B."/>
            <person name="Herman A."/>
            <person name="Abrahante J.E."/>
            <person name="Garbe J."/>
        </authorList>
    </citation>
    <scope>NUCLEOTIDE SEQUENCE</scope>
    <source>
        <strain evidence="4">Duluth1</strain>
        <tissue evidence="4">Whole animal</tissue>
    </source>
</reference>
<evidence type="ECO:0000313" key="5">
    <source>
        <dbReference type="Proteomes" id="UP000828390"/>
    </source>
</evidence>
<protein>
    <submittedName>
        <fullName evidence="4">Uncharacterized protein</fullName>
    </submittedName>
</protein>
<feature type="signal peptide" evidence="3">
    <location>
        <begin position="1"/>
        <end position="19"/>
    </location>
</feature>
<dbReference type="EMBL" id="JAIWYP010000013">
    <property type="protein sequence ID" value="KAH3721934.1"/>
    <property type="molecule type" value="Genomic_DNA"/>
</dbReference>
<keyword evidence="5" id="KW-1185">Reference proteome</keyword>
<keyword evidence="2" id="KW-0812">Transmembrane</keyword>
<feature type="chain" id="PRO_5039249341" evidence="3">
    <location>
        <begin position="20"/>
        <end position="146"/>
    </location>
</feature>
<name>A0A9D4CEN2_DREPO</name>
<gene>
    <name evidence="4" type="ORF">DPMN_064883</name>
</gene>